<keyword evidence="2 4" id="KW-0802">TPR repeat</keyword>
<dbReference type="GO" id="GO:0005740">
    <property type="term" value="C:mitochondrial envelope"/>
    <property type="evidence" value="ECO:0007669"/>
    <property type="project" value="TreeGrafter"/>
</dbReference>
<feature type="domain" description="PPIase FKBP-type" evidence="8">
    <location>
        <begin position="184"/>
        <end position="270"/>
    </location>
</feature>
<dbReference type="RefSeq" id="XP_032831755.1">
    <property type="nucleotide sequence ID" value="XM_032975864.1"/>
</dbReference>
<dbReference type="Pfam" id="PF13181">
    <property type="entry name" value="TPR_8"/>
    <property type="match status" value="1"/>
</dbReference>
<feature type="transmembrane region" description="Helical" evidence="7">
    <location>
        <begin position="459"/>
        <end position="479"/>
    </location>
</feature>
<dbReference type="InterPro" id="IPR001179">
    <property type="entry name" value="PPIase_FKBP_dom"/>
</dbReference>
<evidence type="ECO:0000256" key="5">
    <source>
        <dbReference type="SAM" id="Coils"/>
    </source>
</evidence>
<evidence type="ECO:0000259" key="8">
    <source>
        <dbReference type="PROSITE" id="PS50059"/>
    </source>
</evidence>
<evidence type="ECO:0000313" key="10">
    <source>
        <dbReference type="RefSeq" id="XP_032831755.1"/>
    </source>
</evidence>
<dbReference type="AlphaFoldDB" id="A0AAJ7XEV1"/>
<evidence type="ECO:0000313" key="9">
    <source>
        <dbReference type="Proteomes" id="UP001318040"/>
    </source>
</evidence>
<evidence type="ECO:0000256" key="1">
    <source>
        <dbReference type="ARBA" id="ARBA00022737"/>
    </source>
</evidence>
<dbReference type="Pfam" id="PF00254">
    <property type="entry name" value="FKBP_C"/>
    <property type="match status" value="1"/>
</dbReference>
<dbReference type="PROSITE" id="PS50293">
    <property type="entry name" value="TPR_REGION"/>
    <property type="match status" value="1"/>
</dbReference>
<keyword evidence="7" id="KW-0812">Transmembrane</keyword>
<feature type="coiled-coil region" evidence="5">
    <location>
        <begin position="406"/>
        <end position="433"/>
    </location>
</feature>
<evidence type="ECO:0000256" key="6">
    <source>
        <dbReference type="SAM" id="MobiDB-lite"/>
    </source>
</evidence>
<feature type="region of interest" description="Disordered" evidence="6">
    <location>
        <begin position="1"/>
        <end position="146"/>
    </location>
</feature>
<dbReference type="SUPFAM" id="SSF48452">
    <property type="entry name" value="TPR-like"/>
    <property type="match status" value="1"/>
</dbReference>
<dbReference type="SUPFAM" id="SSF54534">
    <property type="entry name" value="FKBP-like"/>
    <property type="match status" value="1"/>
</dbReference>
<accession>A0AAJ7XEV1</accession>
<keyword evidence="1" id="KW-0677">Repeat</keyword>
<keyword evidence="9" id="KW-1185">Reference proteome</keyword>
<dbReference type="SMART" id="SM00028">
    <property type="entry name" value="TPR"/>
    <property type="match status" value="3"/>
</dbReference>
<dbReference type="KEGG" id="pmrn:116954970"/>
<dbReference type="GO" id="GO:0016020">
    <property type="term" value="C:membrane"/>
    <property type="evidence" value="ECO:0007669"/>
    <property type="project" value="TreeGrafter"/>
</dbReference>
<feature type="repeat" description="TPR" evidence="4">
    <location>
        <begin position="373"/>
        <end position="406"/>
    </location>
</feature>
<dbReference type="CTD" id="23770"/>
<keyword evidence="3 10" id="KW-0413">Isomerase</keyword>
<dbReference type="PROSITE" id="PS50059">
    <property type="entry name" value="FKBP_PPIASE"/>
    <property type="match status" value="1"/>
</dbReference>
<keyword evidence="3" id="KW-0697">Rotamase</keyword>
<organism evidence="9 10">
    <name type="scientific">Petromyzon marinus</name>
    <name type="common">Sea lamprey</name>
    <dbReference type="NCBI Taxonomy" id="7757"/>
    <lineage>
        <taxon>Eukaryota</taxon>
        <taxon>Metazoa</taxon>
        <taxon>Chordata</taxon>
        <taxon>Craniata</taxon>
        <taxon>Vertebrata</taxon>
        <taxon>Cyclostomata</taxon>
        <taxon>Hyperoartia</taxon>
        <taxon>Petromyzontiformes</taxon>
        <taxon>Petromyzontidae</taxon>
        <taxon>Petromyzon</taxon>
    </lineage>
</organism>
<dbReference type="InterPro" id="IPR019734">
    <property type="entry name" value="TPR_rpt"/>
</dbReference>
<gene>
    <name evidence="10" type="primary">FKBP8</name>
</gene>
<proteinExistence type="predicted"/>
<dbReference type="Gene3D" id="1.25.40.10">
    <property type="entry name" value="Tetratricopeptide repeat domain"/>
    <property type="match status" value="1"/>
</dbReference>
<keyword evidence="5" id="KW-0175">Coiled coil</keyword>
<comment type="catalytic activity">
    <reaction evidence="3">
        <text>[protein]-peptidylproline (omega=180) = [protein]-peptidylproline (omega=0)</text>
        <dbReference type="Rhea" id="RHEA:16237"/>
        <dbReference type="Rhea" id="RHEA-COMP:10747"/>
        <dbReference type="Rhea" id="RHEA-COMP:10748"/>
        <dbReference type="ChEBI" id="CHEBI:83833"/>
        <dbReference type="ChEBI" id="CHEBI:83834"/>
        <dbReference type="EC" id="5.2.1.8"/>
    </reaction>
</comment>
<evidence type="ECO:0000256" key="7">
    <source>
        <dbReference type="SAM" id="Phobius"/>
    </source>
</evidence>
<evidence type="ECO:0000256" key="3">
    <source>
        <dbReference type="PROSITE-ProRule" id="PRU00277"/>
    </source>
</evidence>
<dbReference type="Proteomes" id="UP001318040">
    <property type="component" value="Chromosome 57"/>
</dbReference>
<dbReference type="Pfam" id="PF13432">
    <property type="entry name" value="TPR_16"/>
    <property type="match status" value="1"/>
</dbReference>
<dbReference type="PANTHER" id="PTHR46512:SF3">
    <property type="entry name" value="PEPTIDYL-PROLYL CIS-TRANS ISOMERASE FKBP8"/>
    <property type="match status" value="1"/>
</dbReference>
<dbReference type="PANTHER" id="PTHR46512">
    <property type="entry name" value="PEPTIDYLPROLYL ISOMERASE"/>
    <property type="match status" value="1"/>
</dbReference>
<evidence type="ECO:0000256" key="2">
    <source>
        <dbReference type="ARBA" id="ARBA00022803"/>
    </source>
</evidence>
<dbReference type="InterPro" id="IPR046357">
    <property type="entry name" value="PPIase_dom_sf"/>
</dbReference>
<evidence type="ECO:0000256" key="4">
    <source>
        <dbReference type="PROSITE-ProRule" id="PRU00339"/>
    </source>
</evidence>
<dbReference type="Gene3D" id="3.10.50.40">
    <property type="match status" value="1"/>
</dbReference>
<dbReference type="EC" id="5.2.1.8" evidence="3"/>
<keyword evidence="7" id="KW-0472">Membrane</keyword>
<keyword evidence="7" id="KW-1133">Transmembrane helix</keyword>
<dbReference type="GO" id="GO:0012505">
    <property type="term" value="C:endomembrane system"/>
    <property type="evidence" value="ECO:0007669"/>
    <property type="project" value="TreeGrafter"/>
</dbReference>
<sequence>MEGAVSPPSPPSSSPPSSPSSEEEEQFLHVSAHDVLDPDEQQGSAEGKGHREEKKQEGSKSVECAGGEEEKHDPSEEVVQPTDDRGVELDDDDDDDDTGMPPLEDTKPLASGGEAPPSHEDGDGKSGDSGQVPGPRPDPAGNTDSATATATTALDQCMDVLGNGLLKKKVLREGQGDESRPRRRQEVTMRVKSMLGDGTVVDEQEALRFTVGDGDVIQALDLCAELMALGEVAEITTDAKYAYGALGSLGVPAVPGGATLVMEAELVAVSDALDAGSLPVAERAALAHRKRERGNHYFQRGDYTHAIASYDRAIKIADTESAVAGSEDEDRSPLLDVKLKCLNNVAAAQLRLDQRDAALRSCEAALALQPDSVKALFRKGKVLALQGEFSQAADTLRKALKLEPSNKTIQAELHKLKRQRSEQQAEEKTLYKKMLGNMAVPTDDAERGKPGSWGLPWKWVFGAATIALGSIIVSIIVAARS</sequence>
<feature type="repeat" description="TPR" evidence="4">
    <location>
        <begin position="287"/>
        <end position="320"/>
    </location>
</feature>
<feature type="compositionally biased region" description="Basic and acidic residues" evidence="6">
    <location>
        <begin position="47"/>
        <end position="60"/>
    </location>
</feature>
<dbReference type="FunFam" id="1.25.40.10:FF:000113">
    <property type="entry name" value="Peptidylprolyl isomerase"/>
    <property type="match status" value="1"/>
</dbReference>
<name>A0AAJ7XEV1_PETMA</name>
<reference evidence="10" key="1">
    <citation type="submission" date="2025-08" db="UniProtKB">
        <authorList>
            <consortium name="RefSeq"/>
        </authorList>
    </citation>
    <scope>IDENTIFICATION</scope>
    <source>
        <tissue evidence="10">Sperm</tissue>
    </source>
</reference>
<feature type="compositionally biased region" description="Acidic residues" evidence="6">
    <location>
        <begin position="89"/>
        <end position="98"/>
    </location>
</feature>
<protein>
    <recommendedName>
        <fullName evidence="3">peptidylprolyl isomerase</fullName>
        <ecNumber evidence="3">5.2.1.8</ecNumber>
    </recommendedName>
</protein>
<dbReference type="GO" id="GO:0003755">
    <property type="term" value="F:peptidyl-prolyl cis-trans isomerase activity"/>
    <property type="evidence" value="ECO:0007669"/>
    <property type="project" value="UniProtKB-KW"/>
</dbReference>
<dbReference type="GO" id="GO:0005829">
    <property type="term" value="C:cytosol"/>
    <property type="evidence" value="ECO:0007669"/>
    <property type="project" value="TreeGrafter"/>
</dbReference>
<feature type="compositionally biased region" description="Basic and acidic residues" evidence="6">
    <location>
        <begin position="117"/>
        <end position="126"/>
    </location>
</feature>
<dbReference type="InterPro" id="IPR011990">
    <property type="entry name" value="TPR-like_helical_dom_sf"/>
</dbReference>
<dbReference type="PROSITE" id="PS50005">
    <property type="entry name" value="TPR"/>
    <property type="match status" value="2"/>
</dbReference>
<dbReference type="GeneID" id="116954970"/>
<feature type="compositionally biased region" description="Pro residues" evidence="6">
    <location>
        <begin position="7"/>
        <end position="18"/>
    </location>
</feature>
<dbReference type="GO" id="GO:0044183">
    <property type="term" value="F:protein folding chaperone"/>
    <property type="evidence" value="ECO:0007669"/>
    <property type="project" value="TreeGrafter"/>
</dbReference>
<dbReference type="GO" id="GO:0043066">
    <property type="term" value="P:negative regulation of apoptotic process"/>
    <property type="evidence" value="ECO:0007669"/>
    <property type="project" value="TreeGrafter"/>
</dbReference>
<dbReference type="InterPro" id="IPR050754">
    <property type="entry name" value="FKBP4/5/8-like"/>
</dbReference>